<keyword evidence="5 8" id="KW-0812">Transmembrane</keyword>
<evidence type="ECO:0000259" key="9">
    <source>
        <dbReference type="Pfam" id="PF13231"/>
    </source>
</evidence>
<keyword evidence="6 8" id="KW-1133">Transmembrane helix</keyword>
<dbReference type="RefSeq" id="WP_284360883.1">
    <property type="nucleotide sequence ID" value="NZ_BSNI01000001.1"/>
</dbReference>
<comment type="subcellular location">
    <subcellularLocation>
        <location evidence="1">Cell membrane</location>
        <topology evidence="1">Multi-pass membrane protein</topology>
    </subcellularLocation>
</comment>
<keyword evidence="11" id="KW-1185">Reference proteome</keyword>
<feature type="transmembrane region" description="Helical" evidence="8">
    <location>
        <begin position="61"/>
        <end position="86"/>
    </location>
</feature>
<feature type="transmembrane region" description="Helical" evidence="8">
    <location>
        <begin position="98"/>
        <end position="117"/>
    </location>
</feature>
<evidence type="ECO:0000256" key="4">
    <source>
        <dbReference type="ARBA" id="ARBA00022679"/>
    </source>
</evidence>
<keyword evidence="3" id="KW-0328">Glycosyltransferase</keyword>
<reference evidence="10" key="2">
    <citation type="submission" date="2023-01" db="EMBL/GenBank/DDBJ databases">
        <title>Draft genome sequence of Maritalea porphyrae strain NBRC 107169.</title>
        <authorList>
            <person name="Sun Q."/>
            <person name="Mori K."/>
        </authorList>
    </citation>
    <scope>NUCLEOTIDE SEQUENCE</scope>
    <source>
        <strain evidence="10">NBRC 107169</strain>
    </source>
</reference>
<feature type="transmembrane region" description="Helical" evidence="8">
    <location>
        <begin position="123"/>
        <end position="140"/>
    </location>
</feature>
<feature type="transmembrane region" description="Helical" evidence="8">
    <location>
        <begin position="244"/>
        <end position="262"/>
    </location>
</feature>
<evidence type="ECO:0000256" key="2">
    <source>
        <dbReference type="ARBA" id="ARBA00022475"/>
    </source>
</evidence>
<evidence type="ECO:0000256" key="5">
    <source>
        <dbReference type="ARBA" id="ARBA00022692"/>
    </source>
</evidence>
<protein>
    <submittedName>
        <fullName evidence="10">Dolichol monophosphate mannose synthase</fullName>
    </submittedName>
</protein>
<dbReference type="InterPro" id="IPR050297">
    <property type="entry name" value="LipidA_mod_glycosyltrf_83"/>
</dbReference>
<keyword evidence="4" id="KW-0808">Transferase</keyword>
<organism evidence="10 11">
    <name type="scientific">Maritalea porphyrae</name>
    <dbReference type="NCBI Taxonomy" id="880732"/>
    <lineage>
        <taxon>Bacteria</taxon>
        <taxon>Pseudomonadati</taxon>
        <taxon>Pseudomonadota</taxon>
        <taxon>Alphaproteobacteria</taxon>
        <taxon>Hyphomicrobiales</taxon>
        <taxon>Devosiaceae</taxon>
        <taxon>Maritalea</taxon>
    </lineage>
</organism>
<feature type="transmembrane region" description="Helical" evidence="8">
    <location>
        <begin position="152"/>
        <end position="182"/>
    </location>
</feature>
<dbReference type="PANTHER" id="PTHR33908">
    <property type="entry name" value="MANNOSYLTRANSFERASE YKCB-RELATED"/>
    <property type="match status" value="1"/>
</dbReference>
<dbReference type="PANTHER" id="PTHR33908:SF11">
    <property type="entry name" value="MEMBRANE PROTEIN"/>
    <property type="match status" value="1"/>
</dbReference>
<name>A0ABQ5UMC8_9HYPH</name>
<sequence>MARILLGMIAVLVIIRVAFILSGTILPDEAYYWMWSQHPAISYYDHPPFNAWTLWLSSKLFGWNIFALRIVPIITFVADLWALWLISNLISNDPKSHFIVTALLFLATPIFLTMSMLALPDHLLILCLLFSLYFFLKFFSARLDEEEADWHALYLACIMLGLGTLAKYNAVLLGAGVFLYAIANLRTRQIFAHWQAYAAFGLFLLVVSPEIYWNIATKASSVTFVLQDRHAGLPTDNNLEGLKGFLGGMVAFLSPFLIWPLLKTLLIKPSGQSQNLVWLGRAAFFVSTLVFLGLSLTTDILFHWNLAAYIAIIPFIGLHMRAGWLAIAHVFYGTLVAALIAYNFAVLPLRTYFSSADYFSARAYGWEETADVAKMLADKHSVGFVAGTHYTSSSPLGFWMNDPSVTDLGPSRSQYRFWFQPEAYLGQDALILTTSFEGISSGLKARFDEITLLQTVEIRSAGKIVEKRQFYLASDFKG</sequence>
<dbReference type="Proteomes" id="UP001161405">
    <property type="component" value="Unassembled WGS sequence"/>
</dbReference>
<evidence type="ECO:0000256" key="7">
    <source>
        <dbReference type="ARBA" id="ARBA00023136"/>
    </source>
</evidence>
<dbReference type="Pfam" id="PF13231">
    <property type="entry name" value="PMT_2"/>
    <property type="match status" value="1"/>
</dbReference>
<comment type="caution">
    <text evidence="10">The sequence shown here is derived from an EMBL/GenBank/DDBJ whole genome shotgun (WGS) entry which is preliminary data.</text>
</comment>
<feature type="transmembrane region" description="Helical" evidence="8">
    <location>
        <begin position="194"/>
        <end position="213"/>
    </location>
</feature>
<accession>A0ABQ5UMC8</accession>
<dbReference type="EMBL" id="BSNI01000001">
    <property type="protein sequence ID" value="GLQ15827.1"/>
    <property type="molecule type" value="Genomic_DNA"/>
</dbReference>
<evidence type="ECO:0000313" key="11">
    <source>
        <dbReference type="Proteomes" id="UP001161405"/>
    </source>
</evidence>
<feature type="transmembrane region" description="Helical" evidence="8">
    <location>
        <begin position="282"/>
        <end position="312"/>
    </location>
</feature>
<feature type="domain" description="Glycosyltransferase RgtA/B/C/D-like" evidence="9">
    <location>
        <begin position="45"/>
        <end position="213"/>
    </location>
</feature>
<evidence type="ECO:0000256" key="8">
    <source>
        <dbReference type="SAM" id="Phobius"/>
    </source>
</evidence>
<reference evidence="10" key="1">
    <citation type="journal article" date="2014" name="Int. J. Syst. Evol. Microbiol.">
        <title>Complete genome of a new Firmicutes species belonging to the dominant human colonic microbiota ('Ruminococcus bicirculans') reveals two chromosomes and a selective capacity to utilize plant glucans.</title>
        <authorList>
            <consortium name="NISC Comparative Sequencing Program"/>
            <person name="Wegmann U."/>
            <person name="Louis P."/>
            <person name="Goesmann A."/>
            <person name="Henrissat B."/>
            <person name="Duncan S.H."/>
            <person name="Flint H.J."/>
        </authorList>
    </citation>
    <scope>NUCLEOTIDE SEQUENCE</scope>
    <source>
        <strain evidence="10">NBRC 107169</strain>
    </source>
</reference>
<gene>
    <name evidence="10" type="ORF">GCM10007879_00760</name>
</gene>
<evidence type="ECO:0000256" key="6">
    <source>
        <dbReference type="ARBA" id="ARBA00022989"/>
    </source>
</evidence>
<evidence type="ECO:0000256" key="3">
    <source>
        <dbReference type="ARBA" id="ARBA00022676"/>
    </source>
</evidence>
<feature type="transmembrane region" description="Helical" evidence="8">
    <location>
        <begin position="324"/>
        <end position="345"/>
    </location>
</feature>
<dbReference type="InterPro" id="IPR038731">
    <property type="entry name" value="RgtA/B/C-like"/>
</dbReference>
<evidence type="ECO:0000256" key="1">
    <source>
        <dbReference type="ARBA" id="ARBA00004651"/>
    </source>
</evidence>
<proteinExistence type="predicted"/>
<keyword evidence="2" id="KW-1003">Cell membrane</keyword>
<evidence type="ECO:0000313" key="10">
    <source>
        <dbReference type="EMBL" id="GLQ15827.1"/>
    </source>
</evidence>
<keyword evidence="7 8" id="KW-0472">Membrane</keyword>